<evidence type="ECO:0000256" key="5">
    <source>
        <dbReference type="ARBA" id="ARBA00022679"/>
    </source>
</evidence>
<feature type="domain" description="Formiminotransferase C-terminal subdomain" evidence="8">
    <location>
        <begin position="208"/>
        <end position="366"/>
    </location>
</feature>
<gene>
    <name evidence="10" type="primary">FTCD</name>
</gene>
<evidence type="ECO:0000259" key="8">
    <source>
        <dbReference type="SMART" id="SM01221"/>
    </source>
</evidence>
<evidence type="ECO:0000256" key="1">
    <source>
        <dbReference type="ARBA" id="ARBA00004496"/>
    </source>
</evidence>
<dbReference type="InterPro" id="IPR012886">
    <property type="entry name" value="Formiminotransferase_N"/>
</dbReference>
<dbReference type="EC" id="2.1.2.5" evidence="3"/>
<dbReference type="NCBIfam" id="TIGR02024">
    <property type="entry name" value="FtcD"/>
    <property type="match status" value="1"/>
</dbReference>
<dbReference type="PANTHER" id="PTHR12234:SF0">
    <property type="entry name" value="FORMIMIDOYLTRANSFERASE-CYCLODEAMINASE"/>
    <property type="match status" value="1"/>
</dbReference>
<dbReference type="SMART" id="SM01221">
    <property type="entry name" value="FTCD"/>
    <property type="match status" value="1"/>
</dbReference>
<evidence type="ECO:0000256" key="4">
    <source>
        <dbReference type="ARBA" id="ARBA00022490"/>
    </source>
</evidence>
<dbReference type="GO" id="GO:0005737">
    <property type="term" value="C:cytoplasm"/>
    <property type="evidence" value="ECO:0007669"/>
    <property type="project" value="UniProtKB-SubCell"/>
</dbReference>
<protein>
    <recommendedName>
        <fullName evidence="3">glutamate formimidoyltransferase</fullName>
        <ecNumber evidence="3">2.1.2.5</ecNumber>
    </recommendedName>
</protein>
<reference evidence="10" key="1">
    <citation type="journal article" date="2014" name="Genome Biol. Evol.">
        <title>Pangenome evidence for extensive interdomain horizontal transfer affecting lineage core and shell genes in uncultured planktonic thaumarchaeota and euryarchaeota.</title>
        <authorList>
            <person name="Deschamps P."/>
            <person name="Zivanovic Y."/>
            <person name="Moreira D."/>
            <person name="Rodriguez-Valera F."/>
            <person name="Lopez-Garcia P."/>
        </authorList>
    </citation>
    <scope>NUCLEOTIDE SEQUENCE</scope>
</reference>
<dbReference type="SUPFAM" id="SSF55116">
    <property type="entry name" value="Formiminotransferase domain of formiminotransferase-cyclodeaminase"/>
    <property type="match status" value="2"/>
</dbReference>
<dbReference type="InterPro" id="IPR037064">
    <property type="entry name" value="Formiminotransferase_N_sf"/>
</dbReference>
<dbReference type="GO" id="GO:0019557">
    <property type="term" value="P:L-histidine catabolic process to glutamate and formate"/>
    <property type="evidence" value="ECO:0007669"/>
    <property type="project" value="UniProtKB-UniPathway"/>
</dbReference>
<dbReference type="AlphaFoldDB" id="A0A075FW54"/>
<dbReference type="InterPro" id="IPR022384">
    <property type="entry name" value="FormiminoTrfase_cat_dom_sf"/>
</dbReference>
<evidence type="ECO:0000256" key="6">
    <source>
        <dbReference type="ARBA" id="ARBA00022808"/>
    </source>
</evidence>
<dbReference type="Pfam" id="PF02971">
    <property type="entry name" value="FTCD"/>
    <property type="match status" value="1"/>
</dbReference>
<keyword evidence="5 10" id="KW-0808">Transferase</keyword>
<evidence type="ECO:0000256" key="2">
    <source>
        <dbReference type="ARBA" id="ARBA00005082"/>
    </source>
</evidence>
<sequence length="372" mass="40282">MRVPLWGLMDSTGKQNPHHAPSCAGSMTSALVECVPNFSEGRDSSVIEEISEAIRGVEGVTLLDVAMGHDFNRTVVTMVGYPDSVLDAAIVSTEVAIDLIDMSKHHGEHARMGAVDVVPFIPIKGITMAECVELAERYAKAVSDGLDLPVYLYAEAARNEQRARLPDIRRGEYEGLESKVTSMDWAPDYGPAEFKPKMGATAAGARQILIAYNVNLDTSDKAKANSIAANIRTSGSLLRDEDGEKVIGPEGKPLRQPGRFQSLQAAGWMYNEDTAQVSMNLMDYKVTGLHTVTDAIREEATQMGLNAIAGELVGLVPLEAVLAAGRNYHDEPSIADEQSLVRAAISGLMLDVLGEFNPKSNIIEWAIESRRK</sequence>
<dbReference type="Gene3D" id="3.30.70.670">
    <property type="entry name" value="Formiminotransferase, C-terminal subdomain"/>
    <property type="match status" value="1"/>
</dbReference>
<evidence type="ECO:0000256" key="3">
    <source>
        <dbReference type="ARBA" id="ARBA00012252"/>
    </source>
</evidence>
<dbReference type="SMART" id="SM01222">
    <property type="entry name" value="FTCD_N"/>
    <property type="match status" value="1"/>
</dbReference>
<comment type="subcellular location">
    <subcellularLocation>
        <location evidence="1">Cytoplasm</location>
    </subcellularLocation>
</comment>
<keyword evidence="4" id="KW-0963">Cytoplasm</keyword>
<dbReference type="InterPro" id="IPR013802">
    <property type="entry name" value="Formiminotransferase_C"/>
</dbReference>
<dbReference type="EMBL" id="KF900453">
    <property type="protein sequence ID" value="AIE95494.1"/>
    <property type="molecule type" value="Genomic_DNA"/>
</dbReference>
<dbReference type="InterPro" id="IPR051623">
    <property type="entry name" value="FTCD"/>
</dbReference>
<evidence type="ECO:0000313" key="10">
    <source>
        <dbReference type="EMBL" id="AIE95494.1"/>
    </source>
</evidence>
<feature type="domain" description="Formiminotransferase N-terminal subdomain" evidence="9">
    <location>
        <begin position="30"/>
        <end position="207"/>
    </location>
</feature>
<evidence type="ECO:0000256" key="7">
    <source>
        <dbReference type="ARBA" id="ARBA00022954"/>
    </source>
</evidence>
<accession>A0A075FW54</accession>
<name>A0A075FW54_9EURY</name>
<dbReference type="Pfam" id="PF07837">
    <property type="entry name" value="FTCD_N"/>
    <property type="match status" value="1"/>
</dbReference>
<dbReference type="InterPro" id="IPR004227">
    <property type="entry name" value="Formiminotransferase_cat"/>
</dbReference>
<keyword evidence="6" id="KW-0369">Histidine metabolism</keyword>
<comment type="pathway">
    <text evidence="2">Amino-acid degradation; L-histidine degradation into L-glutamate; L-glutamate from N-formimidoyl-L-glutamate (transferase route): step 1/1.</text>
</comment>
<dbReference type="InterPro" id="IPR037070">
    <property type="entry name" value="Formiminotransferase_C_sf"/>
</dbReference>
<keyword evidence="7" id="KW-0290">Folate-binding</keyword>
<proteinExistence type="predicted"/>
<dbReference type="PANTHER" id="PTHR12234">
    <property type="entry name" value="FORMIMINOTRANSFERASE-CYCLODEAMINASE"/>
    <property type="match status" value="1"/>
</dbReference>
<organism evidence="10">
    <name type="scientific">uncultured marine group II/III euryarchaeote AD1000_66_E09</name>
    <dbReference type="NCBI Taxonomy" id="1457798"/>
    <lineage>
        <taxon>Archaea</taxon>
        <taxon>Methanobacteriati</taxon>
        <taxon>Methanobacteriota</taxon>
        <taxon>environmental samples</taxon>
    </lineage>
</organism>
<dbReference type="GO" id="GO:0019556">
    <property type="term" value="P:L-histidine catabolic process to glutamate and formamide"/>
    <property type="evidence" value="ECO:0007669"/>
    <property type="project" value="UniProtKB-UniPathway"/>
</dbReference>
<dbReference type="FunFam" id="3.30.990.10:FF:000001">
    <property type="entry name" value="Formimidoyltransferase cyclodeaminase"/>
    <property type="match status" value="1"/>
</dbReference>
<dbReference type="UniPathway" id="UPA00379">
    <property type="reaction ID" value="UER00555"/>
</dbReference>
<dbReference type="GO" id="GO:0005542">
    <property type="term" value="F:folic acid binding"/>
    <property type="evidence" value="ECO:0007669"/>
    <property type="project" value="UniProtKB-KW"/>
</dbReference>
<dbReference type="GO" id="GO:0030409">
    <property type="term" value="F:glutamate formimidoyltransferase activity"/>
    <property type="evidence" value="ECO:0007669"/>
    <property type="project" value="UniProtKB-EC"/>
</dbReference>
<evidence type="ECO:0000259" key="9">
    <source>
        <dbReference type="SMART" id="SM01222"/>
    </source>
</evidence>
<dbReference type="Gene3D" id="3.30.990.10">
    <property type="entry name" value="Formiminotransferase, N-terminal subdomain"/>
    <property type="match status" value="1"/>
</dbReference>